<sequence>METIVLNVEGISCNHCVGTIKEALSDLNGVEHTKVNIDDGTVEVVYDSKETEALALAKAIEQAGYRVAN</sequence>
<dbReference type="Proteomes" id="UP001084197">
    <property type="component" value="Unassembled WGS sequence"/>
</dbReference>
<dbReference type="Pfam" id="PF00403">
    <property type="entry name" value="HMA"/>
    <property type="match status" value="1"/>
</dbReference>
<dbReference type="PANTHER" id="PTHR46594:SF4">
    <property type="entry name" value="P-TYPE CATION-TRANSPORTING ATPASE"/>
    <property type="match status" value="1"/>
</dbReference>
<dbReference type="InterPro" id="IPR036163">
    <property type="entry name" value="HMA_dom_sf"/>
</dbReference>
<dbReference type="InterPro" id="IPR006121">
    <property type="entry name" value="HMA_dom"/>
</dbReference>
<comment type="caution">
    <text evidence="4">The sequence shown here is derived from an EMBL/GenBank/DDBJ whole genome shotgun (WGS) entry which is preliminary data.</text>
</comment>
<dbReference type="SUPFAM" id="SSF55008">
    <property type="entry name" value="HMA, heavy metal-associated domain"/>
    <property type="match status" value="1"/>
</dbReference>
<dbReference type="GO" id="GO:0046872">
    <property type="term" value="F:metal ion binding"/>
    <property type="evidence" value="ECO:0007669"/>
    <property type="project" value="UniProtKB-KW"/>
</dbReference>
<evidence type="ECO:0000256" key="1">
    <source>
        <dbReference type="ARBA" id="ARBA00015313"/>
    </source>
</evidence>
<dbReference type="Gene3D" id="3.30.70.100">
    <property type="match status" value="1"/>
</dbReference>
<dbReference type="FunFam" id="3.30.70.100:FF:000001">
    <property type="entry name" value="ATPase copper transporting beta"/>
    <property type="match status" value="1"/>
</dbReference>
<evidence type="ECO:0000313" key="5">
    <source>
        <dbReference type="Proteomes" id="UP001084197"/>
    </source>
</evidence>
<dbReference type="EMBL" id="JAPRAT010000007">
    <property type="protein sequence ID" value="MCZ0702648.1"/>
    <property type="molecule type" value="Genomic_DNA"/>
</dbReference>
<keyword evidence="5" id="KW-1185">Reference proteome</keyword>
<gene>
    <name evidence="4" type="ORF">OWO01_05405</name>
</gene>
<dbReference type="CDD" id="cd00371">
    <property type="entry name" value="HMA"/>
    <property type="match status" value="1"/>
</dbReference>
<accession>A0A9J6RAG8</accession>
<dbReference type="PROSITE" id="PS50846">
    <property type="entry name" value="HMA_2"/>
    <property type="match status" value="1"/>
</dbReference>
<feature type="domain" description="HMA" evidence="3">
    <location>
        <begin position="2"/>
        <end position="68"/>
    </location>
</feature>
<name>A0A9J6RAG8_9BACI</name>
<proteinExistence type="predicted"/>
<evidence type="ECO:0000256" key="2">
    <source>
        <dbReference type="ARBA" id="ARBA00022723"/>
    </source>
</evidence>
<evidence type="ECO:0000313" key="4">
    <source>
        <dbReference type="EMBL" id="MCZ0702648.1"/>
    </source>
</evidence>
<dbReference type="PANTHER" id="PTHR46594">
    <property type="entry name" value="P-TYPE CATION-TRANSPORTING ATPASE"/>
    <property type="match status" value="1"/>
</dbReference>
<organism evidence="4 5">
    <name type="scientific">Natronobacillus azotifigens</name>
    <dbReference type="NCBI Taxonomy" id="472978"/>
    <lineage>
        <taxon>Bacteria</taxon>
        <taxon>Bacillati</taxon>
        <taxon>Bacillota</taxon>
        <taxon>Bacilli</taxon>
        <taxon>Bacillales</taxon>
        <taxon>Bacillaceae</taxon>
        <taxon>Natronobacillus</taxon>
    </lineage>
</organism>
<evidence type="ECO:0000259" key="3">
    <source>
        <dbReference type="PROSITE" id="PS50846"/>
    </source>
</evidence>
<keyword evidence="2" id="KW-0479">Metal-binding</keyword>
<reference evidence="4" key="1">
    <citation type="submission" date="2022-11" db="EMBL/GenBank/DDBJ databases">
        <title>WGS of Natronobacillus azotifigens 24KS-1, an anaerobic diazotrophic haloalkaliphile from soda-rich habitats.</title>
        <authorList>
            <person name="Sorokin D.Y."/>
            <person name="Merkel A.Y."/>
        </authorList>
    </citation>
    <scope>NUCLEOTIDE SEQUENCE</scope>
    <source>
        <strain evidence="4">24KS-1</strain>
    </source>
</reference>
<protein>
    <recommendedName>
        <fullName evidence="1">Copper chaperone CopZ</fullName>
    </recommendedName>
</protein>
<dbReference type="RefSeq" id="WP_268779413.1">
    <property type="nucleotide sequence ID" value="NZ_JAPRAT010000007.1"/>
</dbReference>
<dbReference type="AlphaFoldDB" id="A0A9J6RAG8"/>